<protein>
    <submittedName>
        <fullName evidence="1 3">Uncharacterized protein</fullName>
    </submittedName>
</protein>
<keyword evidence="2" id="KW-1185">Reference proteome</keyword>
<evidence type="ECO:0000313" key="3">
    <source>
        <dbReference type="WBParaSite" id="HNAJ_0000322001-mRNA-1"/>
    </source>
</evidence>
<name>A0A0R3T832_RODNA</name>
<accession>A0A0R3T832</accession>
<dbReference type="EMBL" id="UZAE01001810">
    <property type="protein sequence ID" value="VDN99077.1"/>
    <property type="molecule type" value="Genomic_DNA"/>
</dbReference>
<dbReference type="WBParaSite" id="HNAJ_0000322001-mRNA-1">
    <property type="protein sequence ID" value="HNAJ_0000322001-mRNA-1"/>
    <property type="gene ID" value="HNAJ_0000322001"/>
</dbReference>
<evidence type="ECO:0000313" key="2">
    <source>
        <dbReference type="Proteomes" id="UP000278807"/>
    </source>
</evidence>
<dbReference type="Proteomes" id="UP000278807">
    <property type="component" value="Unassembled WGS sequence"/>
</dbReference>
<dbReference type="AlphaFoldDB" id="A0A0R3T832"/>
<sequence length="71" mass="7829">MIGNVGNINCPGCDVVRGEMATTAPNNEPPDAEPRPLENAISAHPLLSNPPLLSLPDMKRFFFYRTTIYNE</sequence>
<proteinExistence type="predicted"/>
<evidence type="ECO:0000313" key="1">
    <source>
        <dbReference type="EMBL" id="VDN99077.1"/>
    </source>
</evidence>
<reference evidence="3" key="1">
    <citation type="submission" date="2017-02" db="UniProtKB">
        <authorList>
            <consortium name="WormBaseParasite"/>
        </authorList>
    </citation>
    <scope>IDENTIFICATION</scope>
</reference>
<organism evidence="3">
    <name type="scientific">Rodentolepis nana</name>
    <name type="common">Dwarf tapeworm</name>
    <name type="synonym">Hymenolepis nana</name>
    <dbReference type="NCBI Taxonomy" id="102285"/>
    <lineage>
        <taxon>Eukaryota</taxon>
        <taxon>Metazoa</taxon>
        <taxon>Spiralia</taxon>
        <taxon>Lophotrochozoa</taxon>
        <taxon>Platyhelminthes</taxon>
        <taxon>Cestoda</taxon>
        <taxon>Eucestoda</taxon>
        <taxon>Cyclophyllidea</taxon>
        <taxon>Hymenolepididae</taxon>
        <taxon>Rodentolepis</taxon>
    </lineage>
</organism>
<reference evidence="1 2" key="2">
    <citation type="submission" date="2018-11" db="EMBL/GenBank/DDBJ databases">
        <authorList>
            <consortium name="Pathogen Informatics"/>
        </authorList>
    </citation>
    <scope>NUCLEOTIDE SEQUENCE [LARGE SCALE GENOMIC DNA]</scope>
</reference>
<gene>
    <name evidence="1" type="ORF">HNAJ_LOCUS3218</name>
</gene>